<dbReference type="Proteomes" id="UP000236333">
    <property type="component" value="Unassembled WGS sequence"/>
</dbReference>
<dbReference type="EMBL" id="PGGS01001232">
    <property type="protein sequence ID" value="PNH00682.1"/>
    <property type="molecule type" value="Genomic_DNA"/>
</dbReference>
<dbReference type="AlphaFoldDB" id="A0A2J7ZK91"/>
<dbReference type="PANTHER" id="PTHR17605">
    <property type="entry name" value="RIBOSOME BIOGENESIS PROTEIN BOP1 BLOCK OF PROLIFERATION 1 PROTEIN"/>
    <property type="match status" value="1"/>
</dbReference>
<sequence length="588" mass="58971">MDLSTKPYKALRYHQQPPRSVAFHRTYPLFASSSDDGTVQTQVLAGADIYFVSTDAIPAAGGTCPAVTLLQGALPSTVTTILLLTTVSADPRIITRGDAATTACQGLQAAVAAAASSSLGLQLRAAGGSTVGSASQAGGSGCSSVAATPARIDALAGPQGPAGPPRTCRAAHGFRVNGRSSPGRALSKPATKCMALSYGTVALFSGLTNPPAPPSGEGVPGFRSEGIDSVAVPPPFAPSTQPSDIKKEGLPIWVIAVSAIVSTCIFAGVGVSVLLIMKTKGINVFKPSVRPAPPAAAAGGVPAAGGSGAVHWAGAGPAGAGAAGAVAEGVVAGQGAVQGGTAPGAVPAAPQPVTVHDNAAFEPRGHPPRPKRSPTPSTAPGSSPFPSPSGDAAANRTTIWPIAAISSDDLNGDSKLPGAVRNLVGEPNTAALRQTECGADGTSRRAWVAPHLVGWGPEGERWAEVYFDQAEAVKVSGVANVTILLLEEGTLSPVFSSIALLVILPGSNATTHVPLAANLTQSDLGCPGFNSFRPRPEEGPRERGVDVATLRAALVVGVRLNVNEARLSGSRPATPAIGAVGLVLKRRR</sequence>
<dbReference type="InterPro" id="IPR015943">
    <property type="entry name" value="WD40/YVTN_repeat-like_dom_sf"/>
</dbReference>
<dbReference type="Gene3D" id="2.130.10.10">
    <property type="entry name" value="YVTN repeat-like/Quinoprotein amine dehydrogenase"/>
    <property type="match status" value="1"/>
</dbReference>
<proteinExistence type="predicted"/>
<dbReference type="GO" id="GO:0043021">
    <property type="term" value="F:ribonucleoprotein complex binding"/>
    <property type="evidence" value="ECO:0007669"/>
    <property type="project" value="TreeGrafter"/>
</dbReference>
<reference evidence="3 4" key="1">
    <citation type="journal article" date="2017" name="Mol. Biol. Evol.">
        <title>The 4-celled Tetrabaena socialis nuclear genome reveals the essential components for genetic control of cell number at the origin of multicellularity in the volvocine lineage.</title>
        <authorList>
            <person name="Featherston J."/>
            <person name="Arakaki Y."/>
            <person name="Hanschen E.R."/>
            <person name="Ferris P.J."/>
            <person name="Michod R.E."/>
            <person name="Olson B.J.S.C."/>
            <person name="Nozaki H."/>
            <person name="Durand P.M."/>
        </authorList>
    </citation>
    <scope>NUCLEOTIDE SEQUENCE [LARGE SCALE GENOMIC DNA]</scope>
    <source>
        <strain evidence="3 4">NIES-571</strain>
    </source>
</reference>
<feature type="transmembrane region" description="Helical" evidence="2">
    <location>
        <begin position="250"/>
        <end position="276"/>
    </location>
</feature>
<evidence type="ECO:0000256" key="2">
    <source>
        <dbReference type="SAM" id="Phobius"/>
    </source>
</evidence>
<feature type="compositionally biased region" description="Low complexity" evidence="1">
    <location>
        <begin position="374"/>
        <end position="394"/>
    </location>
</feature>
<dbReference type="OrthoDB" id="5571054at2759"/>
<organism evidence="3 4">
    <name type="scientific">Tetrabaena socialis</name>
    <dbReference type="NCBI Taxonomy" id="47790"/>
    <lineage>
        <taxon>Eukaryota</taxon>
        <taxon>Viridiplantae</taxon>
        <taxon>Chlorophyta</taxon>
        <taxon>core chlorophytes</taxon>
        <taxon>Chlorophyceae</taxon>
        <taxon>CS clade</taxon>
        <taxon>Chlamydomonadales</taxon>
        <taxon>Tetrabaenaceae</taxon>
        <taxon>Tetrabaena</taxon>
    </lineage>
</organism>
<dbReference type="PANTHER" id="PTHR17605:SF0">
    <property type="entry name" value="RIBOSOME BIOGENESIS PROTEIN BOP1"/>
    <property type="match status" value="1"/>
</dbReference>
<evidence type="ECO:0000256" key="1">
    <source>
        <dbReference type="SAM" id="MobiDB-lite"/>
    </source>
</evidence>
<dbReference type="InterPro" id="IPR028598">
    <property type="entry name" value="BOP1/Erb1"/>
</dbReference>
<feature type="non-terminal residue" evidence="3">
    <location>
        <position position="588"/>
    </location>
</feature>
<evidence type="ECO:0000313" key="3">
    <source>
        <dbReference type="EMBL" id="PNH00682.1"/>
    </source>
</evidence>
<comment type="caution">
    <text evidence="3">The sequence shown here is derived from an EMBL/GenBank/DDBJ whole genome shotgun (WGS) entry which is preliminary data.</text>
</comment>
<gene>
    <name evidence="3" type="ORF">TSOC_013482</name>
</gene>
<evidence type="ECO:0000313" key="4">
    <source>
        <dbReference type="Proteomes" id="UP000236333"/>
    </source>
</evidence>
<keyword evidence="2" id="KW-0812">Transmembrane</keyword>
<keyword evidence="2" id="KW-1133">Transmembrane helix</keyword>
<name>A0A2J7ZK91_9CHLO</name>
<accession>A0A2J7ZK91</accession>
<feature type="region of interest" description="Disordered" evidence="1">
    <location>
        <begin position="358"/>
        <end position="394"/>
    </location>
</feature>
<dbReference type="GO" id="GO:0000463">
    <property type="term" value="P:maturation of LSU-rRNA from tricistronic rRNA transcript (SSU-rRNA, 5.8S rRNA, LSU-rRNA)"/>
    <property type="evidence" value="ECO:0007669"/>
    <property type="project" value="TreeGrafter"/>
</dbReference>
<dbReference type="GO" id="GO:0030687">
    <property type="term" value="C:preribosome, large subunit precursor"/>
    <property type="evidence" value="ECO:0007669"/>
    <property type="project" value="TreeGrafter"/>
</dbReference>
<keyword evidence="4" id="KW-1185">Reference proteome</keyword>
<keyword evidence="2" id="KW-0472">Membrane</keyword>
<protein>
    <submittedName>
        <fullName evidence="3">Ribosome biogenesis protein BOP1</fullName>
    </submittedName>
</protein>
<dbReference type="GO" id="GO:0070545">
    <property type="term" value="C:PeBoW complex"/>
    <property type="evidence" value="ECO:0007669"/>
    <property type="project" value="TreeGrafter"/>
</dbReference>